<dbReference type="EMBL" id="BLPG01000002">
    <property type="protein sequence ID" value="GFJ96294.1"/>
    <property type="molecule type" value="Genomic_DNA"/>
</dbReference>
<dbReference type="InterPro" id="IPR036237">
    <property type="entry name" value="Xyl_isomerase-like_sf"/>
</dbReference>
<dbReference type="AlphaFoldDB" id="A0A6V8LJA4"/>
<dbReference type="Gene3D" id="3.20.20.150">
    <property type="entry name" value="Divalent-metal-dependent TIM barrel enzymes"/>
    <property type="match status" value="1"/>
</dbReference>
<sequence length="229" mass="25044">MNPHLSIATVCLSGTLEDKLAAAAAARFHGVEIFENDLVASPWSPRQVRQECARRGLSIDLYQPFRDFEAVPPDVFAANLRRAERKFDVLEQLGATTMLVCSSVSRDAVDDDDLATEQLHALATRAERRGLRIAYEALAWGRFVNTYAHAWRIVRRADHPALGLCLDSFHVLSRATTPPASGSCPAPRSSTCNWRTRRACPSTWSSGAGTTGCFPASARSTWPASSARS</sequence>
<evidence type="ECO:0000313" key="2">
    <source>
        <dbReference type="EMBL" id="GFJ96294.1"/>
    </source>
</evidence>
<proteinExistence type="predicted"/>
<organism evidence="2 3">
    <name type="scientific">Phytohabitans rumicis</name>
    <dbReference type="NCBI Taxonomy" id="1076125"/>
    <lineage>
        <taxon>Bacteria</taxon>
        <taxon>Bacillati</taxon>
        <taxon>Actinomycetota</taxon>
        <taxon>Actinomycetes</taxon>
        <taxon>Micromonosporales</taxon>
        <taxon>Micromonosporaceae</taxon>
    </lineage>
</organism>
<dbReference type="SUPFAM" id="SSF51658">
    <property type="entry name" value="Xylose isomerase-like"/>
    <property type="match status" value="1"/>
</dbReference>
<comment type="caution">
    <text evidence="2">The sequence shown here is derived from an EMBL/GenBank/DDBJ whole genome shotgun (WGS) entry which is preliminary data.</text>
</comment>
<dbReference type="InterPro" id="IPR050312">
    <property type="entry name" value="IolE/XylAMocC-like"/>
</dbReference>
<reference evidence="2 3" key="1">
    <citation type="submission" date="2020-03" db="EMBL/GenBank/DDBJ databases">
        <title>Whole genome shotgun sequence of Phytohabitans rumicis NBRC 108638.</title>
        <authorList>
            <person name="Komaki H."/>
            <person name="Tamura T."/>
        </authorList>
    </citation>
    <scope>NUCLEOTIDE SEQUENCE [LARGE SCALE GENOMIC DNA]</scope>
    <source>
        <strain evidence="2 3">NBRC 108638</strain>
    </source>
</reference>
<reference evidence="2 3" key="2">
    <citation type="submission" date="2020-03" db="EMBL/GenBank/DDBJ databases">
        <authorList>
            <person name="Ichikawa N."/>
            <person name="Kimura A."/>
            <person name="Kitahashi Y."/>
            <person name="Uohara A."/>
        </authorList>
    </citation>
    <scope>NUCLEOTIDE SEQUENCE [LARGE SCALE GENOMIC DNA]</scope>
    <source>
        <strain evidence="2 3">NBRC 108638</strain>
    </source>
</reference>
<accession>A0A6V8LJA4</accession>
<name>A0A6V8LJA4_9ACTN</name>
<protein>
    <recommendedName>
        <fullName evidence="1">Xylose isomerase-like TIM barrel domain-containing protein</fullName>
    </recommendedName>
</protein>
<feature type="domain" description="Xylose isomerase-like TIM barrel" evidence="1">
    <location>
        <begin position="20"/>
        <end position="175"/>
    </location>
</feature>
<keyword evidence="3" id="KW-1185">Reference proteome</keyword>
<dbReference type="Pfam" id="PF01261">
    <property type="entry name" value="AP_endonuc_2"/>
    <property type="match status" value="1"/>
</dbReference>
<evidence type="ECO:0000313" key="3">
    <source>
        <dbReference type="Proteomes" id="UP000482960"/>
    </source>
</evidence>
<dbReference type="Proteomes" id="UP000482960">
    <property type="component" value="Unassembled WGS sequence"/>
</dbReference>
<dbReference type="PANTHER" id="PTHR12110:SF21">
    <property type="entry name" value="XYLOSE ISOMERASE-LIKE TIM BARREL DOMAIN-CONTAINING PROTEIN"/>
    <property type="match status" value="1"/>
</dbReference>
<dbReference type="PANTHER" id="PTHR12110">
    <property type="entry name" value="HYDROXYPYRUVATE ISOMERASE"/>
    <property type="match status" value="1"/>
</dbReference>
<dbReference type="InterPro" id="IPR013022">
    <property type="entry name" value="Xyl_isomerase-like_TIM-brl"/>
</dbReference>
<evidence type="ECO:0000259" key="1">
    <source>
        <dbReference type="Pfam" id="PF01261"/>
    </source>
</evidence>
<gene>
    <name evidence="2" type="ORF">Prum_099360</name>
</gene>